<dbReference type="AlphaFoldDB" id="A0A4Y9Z8Q8"/>
<reference evidence="2 3" key="1">
    <citation type="submission" date="2019-02" db="EMBL/GenBank/DDBJ databases">
        <title>Genome sequencing of the rare red list fungi Dentipellis fragilis.</title>
        <authorList>
            <person name="Buettner E."/>
            <person name="Kellner H."/>
        </authorList>
    </citation>
    <scope>NUCLEOTIDE SEQUENCE [LARGE SCALE GENOMIC DNA]</scope>
    <source>
        <strain evidence="2 3">DSM 105465</strain>
    </source>
</reference>
<feature type="transmembrane region" description="Helical" evidence="1">
    <location>
        <begin position="12"/>
        <end position="35"/>
    </location>
</feature>
<keyword evidence="1" id="KW-0812">Transmembrane</keyword>
<dbReference type="Proteomes" id="UP000298327">
    <property type="component" value="Unassembled WGS sequence"/>
</dbReference>
<evidence type="ECO:0000256" key="1">
    <source>
        <dbReference type="SAM" id="Phobius"/>
    </source>
</evidence>
<organism evidence="2 3">
    <name type="scientific">Dentipellis fragilis</name>
    <dbReference type="NCBI Taxonomy" id="205917"/>
    <lineage>
        <taxon>Eukaryota</taxon>
        <taxon>Fungi</taxon>
        <taxon>Dikarya</taxon>
        <taxon>Basidiomycota</taxon>
        <taxon>Agaricomycotina</taxon>
        <taxon>Agaricomycetes</taxon>
        <taxon>Russulales</taxon>
        <taxon>Hericiaceae</taxon>
        <taxon>Dentipellis</taxon>
    </lineage>
</organism>
<gene>
    <name evidence="2" type="ORF">EVG20_g2814</name>
</gene>
<name>A0A4Y9Z8Q8_9AGAM</name>
<feature type="transmembrane region" description="Helical" evidence="1">
    <location>
        <begin position="166"/>
        <end position="190"/>
    </location>
</feature>
<feature type="transmembrane region" description="Helical" evidence="1">
    <location>
        <begin position="47"/>
        <end position="68"/>
    </location>
</feature>
<keyword evidence="1" id="KW-0472">Membrane</keyword>
<accession>A0A4Y9Z8Q8</accession>
<keyword evidence="3" id="KW-1185">Reference proteome</keyword>
<feature type="transmembrane region" description="Helical" evidence="1">
    <location>
        <begin position="126"/>
        <end position="146"/>
    </location>
</feature>
<comment type="caution">
    <text evidence="2">The sequence shown here is derived from an EMBL/GenBank/DDBJ whole genome shotgun (WGS) entry which is preliminary data.</text>
</comment>
<evidence type="ECO:0000313" key="3">
    <source>
        <dbReference type="Proteomes" id="UP000298327"/>
    </source>
</evidence>
<feature type="transmembrane region" description="Helical" evidence="1">
    <location>
        <begin position="202"/>
        <end position="228"/>
    </location>
</feature>
<dbReference type="EMBL" id="SEOQ01000116">
    <property type="protein sequence ID" value="TFY70191.1"/>
    <property type="molecule type" value="Genomic_DNA"/>
</dbReference>
<keyword evidence="1" id="KW-1133">Transmembrane helix</keyword>
<feature type="transmembrane region" description="Helical" evidence="1">
    <location>
        <begin position="234"/>
        <end position="254"/>
    </location>
</feature>
<proteinExistence type="predicted"/>
<dbReference type="STRING" id="205917.A0A4Y9Z8Q8"/>
<sequence length="341" mass="37222">MGISMDKAQFISLYLESIMYGGALIMCCITVLVLFRVRAEGGLADTRLMTVLSCMMIVATVHIIVSFVRAIDAFLFLAGGPNAATLYFENFKNALYIVKDSCFIIQTALGDAVNVWRCFVVWGRQLPVIVAPVIMMVGGVVSASLSLATAATLSPGTTIFTLPKRWITAGAVLMMCTNVYCTAAICFKIYKSGRYQATFSNLLPVLVVIVETGAIYTAALVAFLGTYLSGSNGQYVALDLITPLVPSIFCLIILQIKFHRSDISSHERSSDGRRVSRFFSNMRRTQAERRADISLGTYPAPVAVQITTEAEEHFPGESSYRTGSQKNSYVEDNKLVVDGDV</sequence>
<dbReference type="OrthoDB" id="3250682at2759"/>
<evidence type="ECO:0000313" key="2">
    <source>
        <dbReference type="EMBL" id="TFY70191.1"/>
    </source>
</evidence>
<protein>
    <submittedName>
        <fullName evidence="2">Uncharacterized protein</fullName>
    </submittedName>
</protein>